<comment type="subcellular location">
    <subcellularLocation>
        <location evidence="1">Cytoplasm</location>
    </subcellularLocation>
</comment>
<dbReference type="GO" id="GO:0005737">
    <property type="term" value="C:cytoplasm"/>
    <property type="evidence" value="ECO:0007669"/>
    <property type="project" value="UniProtKB-SubCell"/>
</dbReference>
<evidence type="ECO:0000259" key="6">
    <source>
        <dbReference type="PROSITE" id="PS50995"/>
    </source>
</evidence>
<dbReference type="GO" id="GO:0006950">
    <property type="term" value="P:response to stress"/>
    <property type="evidence" value="ECO:0007669"/>
    <property type="project" value="TreeGrafter"/>
</dbReference>
<evidence type="ECO:0000256" key="4">
    <source>
        <dbReference type="ARBA" id="ARBA00023125"/>
    </source>
</evidence>
<evidence type="ECO:0000256" key="3">
    <source>
        <dbReference type="ARBA" id="ARBA00023015"/>
    </source>
</evidence>
<dbReference type="InterPro" id="IPR055166">
    <property type="entry name" value="Transc_reg_Sar_Rot_HTH"/>
</dbReference>
<keyword evidence="2" id="KW-0963">Cytoplasm</keyword>
<protein>
    <submittedName>
        <fullName evidence="7">Organic hydroperoxide resistance transcriptional regulator</fullName>
    </submittedName>
</protein>
<evidence type="ECO:0000313" key="7">
    <source>
        <dbReference type="EMBL" id="PLT48310.1"/>
    </source>
</evidence>
<dbReference type="PROSITE" id="PS50995">
    <property type="entry name" value="HTH_MARR_2"/>
    <property type="match status" value="1"/>
</dbReference>
<gene>
    <name evidence="7" type="ORF">B8V81_0442</name>
</gene>
<evidence type="ECO:0000256" key="1">
    <source>
        <dbReference type="ARBA" id="ARBA00004496"/>
    </source>
</evidence>
<dbReference type="PANTHER" id="PTHR33164:SF5">
    <property type="entry name" value="ORGANIC HYDROPEROXIDE RESISTANCE TRANSCRIPTIONAL REGULATOR"/>
    <property type="match status" value="1"/>
</dbReference>
<dbReference type="InterPro" id="IPR039422">
    <property type="entry name" value="MarR/SlyA-like"/>
</dbReference>
<proteinExistence type="predicted"/>
<dbReference type="Proteomes" id="UP000234789">
    <property type="component" value="Unassembled WGS sequence"/>
</dbReference>
<evidence type="ECO:0000256" key="5">
    <source>
        <dbReference type="ARBA" id="ARBA00023163"/>
    </source>
</evidence>
<evidence type="ECO:0000313" key="8">
    <source>
        <dbReference type="Proteomes" id="UP000234789"/>
    </source>
</evidence>
<comment type="caution">
    <text evidence="7">The sequence shown here is derived from an EMBL/GenBank/DDBJ whole genome shotgun (WGS) entry which is preliminary data.</text>
</comment>
<keyword evidence="3" id="KW-0805">Transcription regulation</keyword>
<dbReference type="Gene3D" id="1.10.10.10">
    <property type="entry name" value="Winged helix-like DNA-binding domain superfamily/Winged helix DNA-binding domain"/>
    <property type="match status" value="1"/>
</dbReference>
<organism evidence="7 8">
    <name type="scientific">Paenibacillus pasadenensis</name>
    <dbReference type="NCBI Taxonomy" id="217090"/>
    <lineage>
        <taxon>Bacteria</taxon>
        <taxon>Bacillati</taxon>
        <taxon>Bacillota</taxon>
        <taxon>Bacilli</taxon>
        <taxon>Bacillales</taxon>
        <taxon>Paenibacillaceae</taxon>
        <taxon>Paenibacillus</taxon>
    </lineage>
</organism>
<keyword evidence="4" id="KW-0238">DNA-binding</keyword>
<dbReference type="EMBL" id="NFEZ01000001">
    <property type="protein sequence ID" value="PLT48310.1"/>
    <property type="molecule type" value="Genomic_DNA"/>
</dbReference>
<reference evidence="7 8" key="1">
    <citation type="submission" date="2017-05" db="EMBL/GenBank/DDBJ databases">
        <title>Functional genome analysis of Paenibacillus pasadenensis strain R16: insights on endophytic life style and antifungal activity.</title>
        <authorList>
            <person name="Passera A."/>
            <person name="Marcolungo L."/>
            <person name="Casati P."/>
            <person name="Brasca M."/>
            <person name="Quaglino F."/>
            <person name="Delledonne M."/>
        </authorList>
    </citation>
    <scope>NUCLEOTIDE SEQUENCE [LARGE SCALE GENOMIC DNA]</scope>
    <source>
        <strain evidence="7 8">R16</strain>
    </source>
</reference>
<feature type="domain" description="HTH marR-type" evidence="6">
    <location>
        <begin position="1"/>
        <end position="117"/>
    </location>
</feature>
<sequence length="135" mass="15430">MTRLYRPLLQELGITYTQYVTLLALWEQDGLPVKGLGSRLYLDSGTLTPLLKKLEAAGLVNRIRDGADERVLRVYLTEQGRALQMQAANIPQELCRVPGIDLQELEELRVRLQSLHGRIHHQVEEESSDGYRHEP</sequence>
<name>A0A2N5NDG9_9BACL</name>
<dbReference type="GO" id="GO:0003677">
    <property type="term" value="F:DNA binding"/>
    <property type="evidence" value="ECO:0007669"/>
    <property type="project" value="UniProtKB-KW"/>
</dbReference>
<dbReference type="SMART" id="SM00347">
    <property type="entry name" value="HTH_MARR"/>
    <property type="match status" value="1"/>
</dbReference>
<accession>A0A2N5NDG9</accession>
<dbReference type="InterPro" id="IPR036390">
    <property type="entry name" value="WH_DNA-bd_sf"/>
</dbReference>
<dbReference type="Pfam" id="PF22381">
    <property type="entry name" value="Staph_reg_Sar_Rot"/>
    <property type="match status" value="1"/>
</dbReference>
<dbReference type="AlphaFoldDB" id="A0A2N5NDG9"/>
<dbReference type="PRINTS" id="PR00598">
    <property type="entry name" value="HTHMARR"/>
</dbReference>
<dbReference type="InterPro" id="IPR036388">
    <property type="entry name" value="WH-like_DNA-bd_sf"/>
</dbReference>
<dbReference type="PANTHER" id="PTHR33164">
    <property type="entry name" value="TRANSCRIPTIONAL REGULATOR, MARR FAMILY"/>
    <property type="match status" value="1"/>
</dbReference>
<dbReference type="InterPro" id="IPR000835">
    <property type="entry name" value="HTH_MarR-typ"/>
</dbReference>
<dbReference type="GO" id="GO:0003700">
    <property type="term" value="F:DNA-binding transcription factor activity"/>
    <property type="evidence" value="ECO:0007669"/>
    <property type="project" value="InterPro"/>
</dbReference>
<evidence type="ECO:0000256" key="2">
    <source>
        <dbReference type="ARBA" id="ARBA00022490"/>
    </source>
</evidence>
<keyword evidence="5" id="KW-0804">Transcription</keyword>
<keyword evidence="8" id="KW-1185">Reference proteome</keyword>
<dbReference type="SUPFAM" id="SSF46785">
    <property type="entry name" value="Winged helix' DNA-binding domain"/>
    <property type="match status" value="1"/>
</dbReference>